<feature type="domain" description="HTH araC/xylS-type" evidence="6">
    <location>
        <begin position="13"/>
        <end position="112"/>
    </location>
</feature>
<dbReference type="PANTHER" id="PTHR43280:SF2">
    <property type="entry name" value="HTH-TYPE TRANSCRIPTIONAL REGULATOR EXSA"/>
    <property type="match status" value="1"/>
</dbReference>
<evidence type="ECO:0000256" key="3">
    <source>
        <dbReference type="ARBA" id="ARBA00023163"/>
    </source>
</evidence>
<gene>
    <name evidence="7" type="ORF">GCM10011361_11650</name>
</gene>
<evidence type="ECO:0000256" key="5">
    <source>
        <dbReference type="SAM" id="Phobius"/>
    </source>
</evidence>
<protein>
    <recommendedName>
        <fullName evidence="6">HTH araC/xylS-type domain-containing protein</fullName>
    </recommendedName>
</protein>
<dbReference type="Pfam" id="PF12833">
    <property type="entry name" value="HTH_18"/>
    <property type="match status" value="1"/>
</dbReference>
<keyword evidence="8" id="KW-1185">Reference proteome</keyword>
<accession>A0ABQ1QWY4</accession>
<evidence type="ECO:0000256" key="1">
    <source>
        <dbReference type="ARBA" id="ARBA00023015"/>
    </source>
</evidence>
<evidence type="ECO:0000259" key="6">
    <source>
        <dbReference type="PROSITE" id="PS01124"/>
    </source>
</evidence>
<feature type="region of interest" description="Disordered" evidence="4">
    <location>
        <begin position="307"/>
        <end position="326"/>
    </location>
</feature>
<evidence type="ECO:0000313" key="7">
    <source>
        <dbReference type="EMBL" id="GGD46382.1"/>
    </source>
</evidence>
<dbReference type="SMART" id="SM00342">
    <property type="entry name" value="HTH_ARAC"/>
    <property type="match status" value="1"/>
</dbReference>
<dbReference type="PANTHER" id="PTHR43280">
    <property type="entry name" value="ARAC-FAMILY TRANSCRIPTIONAL REGULATOR"/>
    <property type="match status" value="1"/>
</dbReference>
<feature type="transmembrane region" description="Helical" evidence="5">
    <location>
        <begin position="134"/>
        <end position="158"/>
    </location>
</feature>
<keyword evidence="5" id="KW-0472">Membrane</keyword>
<keyword evidence="2" id="KW-0238">DNA-binding</keyword>
<dbReference type="Proteomes" id="UP000625780">
    <property type="component" value="Unassembled WGS sequence"/>
</dbReference>
<evidence type="ECO:0000313" key="8">
    <source>
        <dbReference type="Proteomes" id="UP000625780"/>
    </source>
</evidence>
<dbReference type="SUPFAM" id="SSF46689">
    <property type="entry name" value="Homeodomain-like"/>
    <property type="match status" value="1"/>
</dbReference>
<dbReference type="InterPro" id="IPR018060">
    <property type="entry name" value="HTH_AraC"/>
</dbReference>
<keyword evidence="5" id="KW-1133">Transmembrane helix</keyword>
<keyword evidence="3" id="KW-0804">Transcription</keyword>
<dbReference type="Gene3D" id="1.10.10.60">
    <property type="entry name" value="Homeodomain-like"/>
    <property type="match status" value="1"/>
</dbReference>
<dbReference type="EMBL" id="BMFH01000001">
    <property type="protein sequence ID" value="GGD46382.1"/>
    <property type="molecule type" value="Genomic_DNA"/>
</dbReference>
<reference evidence="8" key="1">
    <citation type="journal article" date="2019" name="Int. J. Syst. Evol. Microbiol.">
        <title>The Global Catalogue of Microorganisms (GCM) 10K type strain sequencing project: providing services to taxonomists for standard genome sequencing and annotation.</title>
        <authorList>
            <consortium name="The Broad Institute Genomics Platform"/>
            <consortium name="The Broad Institute Genome Sequencing Center for Infectious Disease"/>
            <person name="Wu L."/>
            <person name="Ma J."/>
        </authorList>
    </citation>
    <scope>NUCLEOTIDE SEQUENCE [LARGE SCALE GENOMIC DNA]</scope>
    <source>
        <strain evidence="8">CGMCC 1.12606</strain>
    </source>
</reference>
<keyword evidence="1" id="KW-0805">Transcription regulation</keyword>
<dbReference type="RefSeq" id="WP_188369745.1">
    <property type="nucleotide sequence ID" value="NZ_BMFH01000001.1"/>
</dbReference>
<dbReference type="InterPro" id="IPR009057">
    <property type="entry name" value="Homeodomain-like_sf"/>
</dbReference>
<keyword evidence="5" id="KW-0812">Transmembrane</keyword>
<organism evidence="7 8">
    <name type="scientific">Muriicola marianensis</name>
    <dbReference type="NCBI Taxonomy" id="1324801"/>
    <lineage>
        <taxon>Bacteria</taxon>
        <taxon>Pseudomonadati</taxon>
        <taxon>Bacteroidota</taxon>
        <taxon>Flavobacteriia</taxon>
        <taxon>Flavobacteriales</taxon>
        <taxon>Flavobacteriaceae</taxon>
        <taxon>Muriicola</taxon>
    </lineage>
</organism>
<comment type="caution">
    <text evidence="7">The sequence shown here is derived from an EMBL/GenBank/DDBJ whole genome shotgun (WGS) entry which is preliminary data.</text>
</comment>
<feature type="compositionally biased region" description="Basic residues" evidence="4">
    <location>
        <begin position="309"/>
        <end position="318"/>
    </location>
</feature>
<proteinExistence type="predicted"/>
<evidence type="ECO:0000256" key="2">
    <source>
        <dbReference type="ARBA" id="ARBA00023125"/>
    </source>
</evidence>
<dbReference type="PROSITE" id="PS01124">
    <property type="entry name" value="HTH_ARAC_FAMILY_2"/>
    <property type="match status" value="1"/>
</dbReference>
<evidence type="ECO:0000256" key="4">
    <source>
        <dbReference type="SAM" id="MobiDB-lite"/>
    </source>
</evidence>
<sequence length="326" mass="36430">MGSHSSRDRVFIEKLIEIIEAHLGNDQFGVQELANEIGLSRPHLHRKVSSILGKSTSAFLREYRLSVALELLKEDLLTVSEVAYKVGFASPTYFNTCFHNHFGYPPGEAKFRNTQVLSPAVITENLSVPKKARFISVGILAIVAFLSMFAGVFIYRYVNRESPSSNVQTNSVFPYKNSIAVLPFRNWSDRSGLDRFCDGVTNSVSSTLSEISTLPKVVPFTSVLKYKETTLGATEIAGQLQVDLITQGNIQLASDEILVSVQLIDVYSDDILWSEKFTRHWSEYDAVQIQQSISLQIAQSIQGYISRRQSPRSAKKLPAKTGRLPF</sequence>
<name>A0ABQ1QWY4_9FLAO</name>